<name>A0A2A9ESG8_9MICO</name>
<dbReference type="GO" id="GO:0016020">
    <property type="term" value="C:membrane"/>
    <property type="evidence" value="ECO:0007669"/>
    <property type="project" value="InterPro"/>
</dbReference>
<evidence type="ECO:0000256" key="3">
    <source>
        <dbReference type="SAM" id="MobiDB-lite"/>
    </source>
</evidence>
<dbReference type="InterPro" id="IPR043130">
    <property type="entry name" value="CDP-OH_PTrfase_TM_dom"/>
</dbReference>
<dbReference type="RefSeq" id="WP_098484956.1">
    <property type="nucleotide sequence ID" value="NZ_PDJI01000004.1"/>
</dbReference>
<evidence type="ECO:0000256" key="2">
    <source>
        <dbReference type="RuleBase" id="RU003750"/>
    </source>
</evidence>
<reference evidence="5 6" key="1">
    <citation type="submission" date="2017-10" db="EMBL/GenBank/DDBJ databases">
        <title>Sequencing the genomes of 1000 actinobacteria strains.</title>
        <authorList>
            <person name="Klenk H.-P."/>
        </authorList>
    </citation>
    <scope>NUCLEOTIDE SEQUENCE [LARGE SCALE GENOMIC DNA]</scope>
    <source>
        <strain evidence="5 6">DSM 21838</strain>
    </source>
</reference>
<dbReference type="GO" id="GO:0008654">
    <property type="term" value="P:phospholipid biosynthetic process"/>
    <property type="evidence" value="ECO:0007669"/>
    <property type="project" value="InterPro"/>
</dbReference>
<keyword evidence="6" id="KW-1185">Reference proteome</keyword>
<feature type="transmembrane region" description="Helical" evidence="4">
    <location>
        <begin position="197"/>
        <end position="217"/>
    </location>
</feature>
<dbReference type="Proteomes" id="UP000222106">
    <property type="component" value="Unassembled WGS sequence"/>
</dbReference>
<comment type="similarity">
    <text evidence="2">Belongs to the CDP-alcohol phosphatidyltransferase class-I family.</text>
</comment>
<proteinExistence type="inferred from homology"/>
<gene>
    <name evidence="5" type="ORF">ATJ97_3697</name>
</gene>
<organism evidence="5 6">
    <name type="scientific">Georgenia soli</name>
    <dbReference type="NCBI Taxonomy" id="638953"/>
    <lineage>
        <taxon>Bacteria</taxon>
        <taxon>Bacillati</taxon>
        <taxon>Actinomycetota</taxon>
        <taxon>Actinomycetes</taxon>
        <taxon>Micrococcales</taxon>
        <taxon>Bogoriellaceae</taxon>
        <taxon>Georgenia</taxon>
    </lineage>
</organism>
<dbReference type="PROSITE" id="PS00379">
    <property type="entry name" value="CDP_ALCOHOL_P_TRANSF"/>
    <property type="match status" value="1"/>
</dbReference>
<dbReference type="OrthoDB" id="9796672at2"/>
<protein>
    <submittedName>
        <fullName evidence="5">Phosphatidylglycerophosphate synthase</fullName>
    </submittedName>
</protein>
<feature type="transmembrane region" description="Helical" evidence="4">
    <location>
        <begin position="223"/>
        <end position="243"/>
    </location>
</feature>
<feature type="region of interest" description="Disordered" evidence="3">
    <location>
        <begin position="265"/>
        <end position="295"/>
    </location>
</feature>
<dbReference type="GO" id="GO:0016780">
    <property type="term" value="F:phosphotransferase activity, for other substituted phosphate groups"/>
    <property type="evidence" value="ECO:0007669"/>
    <property type="project" value="InterPro"/>
</dbReference>
<keyword evidence="4" id="KW-1133">Transmembrane helix</keyword>
<dbReference type="InterPro" id="IPR000462">
    <property type="entry name" value="CDP-OH_P_trans"/>
</dbReference>
<comment type="caution">
    <text evidence="5">The sequence shown here is derived from an EMBL/GenBank/DDBJ whole genome shotgun (WGS) entry which is preliminary data.</text>
</comment>
<keyword evidence="4" id="KW-0472">Membrane</keyword>
<accession>A0A2A9ESG8</accession>
<evidence type="ECO:0000313" key="6">
    <source>
        <dbReference type="Proteomes" id="UP000222106"/>
    </source>
</evidence>
<dbReference type="AlphaFoldDB" id="A0A2A9ESG8"/>
<feature type="transmembrane region" description="Helical" evidence="4">
    <location>
        <begin position="51"/>
        <end position="70"/>
    </location>
</feature>
<dbReference type="InterPro" id="IPR048254">
    <property type="entry name" value="CDP_ALCOHOL_P_TRANSF_CS"/>
</dbReference>
<dbReference type="Pfam" id="PF01066">
    <property type="entry name" value="CDP-OH_P_transf"/>
    <property type="match status" value="1"/>
</dbReference>
<keyword evidence="1 2" id="KW-0808">Transferase</keyword>
<dbReference type="EMBL" id="PDJI01000004">
    <property type="protein sequence ID" value="PFG41149.1"/>
    <property type="molecule type" value="Genomic_DNA"/>
</dbReference>
<dbReference type="Gene3D" id="1.20.120.1760">
    <property type="match status" value="1"/>
</dbReference>
<evidence type="ECO:0000256" key="1">
    <source>
        <dbReference type="ARBA" id="ARBA00022679"/>
    </source>
</evidence>
<evidence type="ECO:0000256" key="4">
    <source>
        <dbReference type="SAM" id="Phobius"/>
    </source>
</evidence>
<evidence type="ECO:0000313" key="5">
    <source>
        <dbReference type="EMBL" id="PFG41149.1"/>
    </source>
</evidence>
<sequence length="295" mass="30960">MDRTPRPWPWPALAAGLAGSLAVPLALVCTGWAEREPTAGGGAAQVAGGEAAVFGVVVYAVGAAAVAVRWPRRVLGAANAVTLLRLVIVSWLAGLLAVPDPGVWRVPVVVAALCCLALDGVDGRVARRRGLVSAFGARFDIEVDAALALILSVAVVGLGVAGWWVVSLGLVRYVYVAASLRWAWLRGALFPSRARKVIGVCEVAVLVVALLSPLLTPNLTGPAAAWPTVTLLVTLGAVCWSFARDVRWKHAIAKRSRAAWWLPGSAPPDAQRFEVTPSPRRTGRLPPSELPVPDP</sequence>
<feature type="transmembrane region" description="Helical" evidence="4">
    <location>
        <begin position="143"/>
        <end position="166"/>
    </location>
</feature>
<feature type="transmembrane region" description="Helical" evidence="4">
    <location>
        <begin position="77"/>
        <end position="98"/>
    </location>
</feature>
<keyword evidence="4" id="KW-0812">Transmembrane</keyword>